<name>A0A5C3MGE1_9AGAR</name>
<feature type="region of interest" description="Disordered" evidence="1">
    <location>
        <begin position="795"/>
        <end position="821"/>
    </location>
</feature>
<accession>A0A5C3MGE1</accession>
<dbReference type="GO" id="GO:0005085">
    <property type="term" value="F:guanyl-nucleotide exchange factor activity"/>
    <property type="evidence" value="ECO:0007669"/>
    <property type="project" value="InterPro"/>
</dbReference>
<dbReference type="PROSITE" id="PS50010">
    <property type="entry name" value="DH_2"/>
    <property type="match status" value="1"/>
</dbReference>
<gene>
    <name evidence="3" type="ORF">BDQ12DRAFT_718928</name>
</gene>
<feature type="domain" description="DH" evidence="2">
    <location>
        <begin position="273"/>
        <end position="622"/>
    </location>
</feature>
<dbReference type="InterPro" id="IPR011993">
    <property type="entry name" value="PH-like_dom_sf"/>
</dbReference>
<feature type="region of interest" description="Disordered" evidence="1">
    <location>
        <begin position="50"/>
        <end position="77"/>
    </location>
</feature>
<dbReference type="InterPro" id="IPR000219">
    <property type="entry name" value="DH_dom"/>
</dbReference>
<evidence type="ECO:0000313" key="4">
    <source>
        <dbReference type="Proteomes" id="UP000308652"/>
    </source>
</evidence>
<dbReference type="Pfam" id="PF00621">
    <property type="entry name" value="RhoGEF"/>
    <property type="match status" value="2"/>
</dbReference>
<keyword evidence="4" id="KW-1185">Reference proteome</keyword>
<feature type="compositionally biased region" description="Polar residues" evidence="1">
    <location>
        <begin position="214"/>
        <end position="227"/>
    </location>
</feature>
<feature type="region of interest" description="Disordered" evidence="1">
    <location>
        <begin position="992"/>
        <end position="1045"/>
    </location>
</feature>
<dbReference type="Proteomes" id="UP000308652">
    <property type="component" value="Unassembled WGS sequence"/>
</dbReference>
<feature type="region of interest" description="Disordered" evidence="1">
    <location>
        <begin position="157"/>
        <end position="254"/>
    </location>
</feature>
<dbReference type="Gene3D" id="2.30.29.30">
    <property type="entry name" value="Pleckstrin-homology domain (PH domain)/Phosphotyrosine-binding domain (PTB)"/>
    <property type="match status" value="1"/>
</dbReference>
<sequence>METPPSSIQLISSLCSWNRPILPRRASTTVLFERRSTKAADLLGCQEAKEQLSTDHSHSHNQVAPKPNSSTERRSPKRPAICGFLPLASITASPVCSPVSTCTNTACDITEEKLPSSILLEYSSSPEHPDPHSPHTWISTLPTPALEPVLGSAIGLTQSPSCPFPPSASFPASMPPHAPSKPENDVKRSMSAPDMSQRLRASSEPFASSKRPRTSQGSRSSPGTRSQIYPFKRGINEATPQKRESFASPSSTNWDFPSPGDIHYPRATKDVIRKFYALKELLSTEIGYLMDLKALYTIYLYNLPTVASRSPTTSSSIRASMSFTAGPWMNSYSQLQAQNPSSPNADPQKLAPLTSLAPARESLKSTARCLLSDSDIALLTRNSSELLRVHEEFVNALQEALEPLGFVLDPSGSMDDLGNDSTAIRNVDAAIQIVCEVLASHGSQFDVYQSFCADHPAALDLVRRAVQQHPSPWDAFEHRCSVLVSNMLEANMPYPELLDPEGWPLRDPSRTPTSPTRPSCDRRRAMSLSSSDITIRRLQRRPSGTLPKGDVAFPTDSRKEKATPRIAFMDYMIKPIQRICKYPLLIDQLRSGKPTETLSATDELVDKALSIMKEVARAVDEARHKQDIATQSSLILSRIFLTGALLAHPSSSRHPPPPQMLTVNFFSSLGSCVFAGSLDVLHYHPLSPLESNPIVTAKYLGAFLYPGGYLILAKISKGKKYEPKHWFSLNEFEICEVGDNQAMLAFSFRLSSGEQHYELGAACQREKNAWLNAMHESITQTPTWVDEPTPSFRFDSKGEFIPPASPDEASSPGTPLNDSDMESAEPAVIMMKSRKKAKRQDSMPWHDRPSTPGYRASPSSVISIFSQSALDSENIEVRRPTSAARLQVDHDMQDVISQVCVSARSYAFSRDEELFPAPSTTRTILPRTNSGISISGMAKTRLTRYDSIKIPRRKSMVDGVDSQLIPVPPIKRESLGSKKNTKRLSITSVSFKDFETSPPGSDSASLPSSQASSIATSILPGGNSGTAPSSSPSSQPTPTAPPLERRRSLVRNVKGFFQSVTPMTVIVSPRPSTIDSDRHPGRQAVSLGMLSRWKRGSLRRRSALSTVEDRMPATIV</sequence>
<feature type="region of interest" description="Disordered" evidence="1">
    <location>
        <begin position="834"/>
        <end position="858"/>
    </location>
</feature>
<evidence type="ECO:0000256" key="1">
    <source>
        <dbReference type="SAM" id="MobiDB-lite"/>
    </source>
</evidence>
<dbReference type="InterPro" id="IPR035899">
    <property type="entry name" value="DBL_dom_sf"/>
</dbReference>
<feature type="compositionally biased region" description="Basic and acidic residues" evidence="1">
    <location>
        <begin position="839"/>
        <end position="849"/>
    </location>
</feature>
<dbReference type="SUPFAM" id="SSF48065">
    <property type="entry name" value="DBL homology domain (DH-domain)"/>
    <property type="match status" value="1"/>
</dbReference>
<dbReference type="SUPFAM" id="SSF50729">
    <property type="entry name" value="PH domain-like"/>
    <property type="match status" value="1"/>
</dbReference>
<proteinExistence type="predicted"/>
<organism evidence="3 4">
    <name type="scientific">Crucibulum laeve</name>
    <dbReference type="NCBI Taxonomy" id="68775"/>
    <lineage>
        <taxon>Eukaryota</taxon>
        <taxon>Fungi</taxon>
        <taxon>Dikarya</taxon>
        <taxon>Basidiomycota</taxon>
        <taxon>Agaricomycotina</taxon>
        <taxon>Agaricomycetes</taxon>
        <taxon>Agaricomycetidae</taxon>
        <taxon>Agaricales</taxon>
        <taxon>Agaricineae</taxon>
        <taxon>Nidulariaceae</taxon>
        <taxon>Crucibulum</taxon>
    </lineage>
</organism>
<dbReference type="OrthoDB" id="1716625at2759"/>
<evidence type="ECO:0000259" key="2">
    <source>
        <dbReference type="PROSITE" id="PS50010"/>
    </source>
</evidence>
<dbReference type="AlphaFoldDB" id="A0A5C3MGE1"/>
<feature type="region of interest" description="Disordered" evidence="1">
    <location>
        <begin position="121"/>
        <end position="140"/>
    </location>
</feature>
<protein>
    <recommendedName>
        <fullName evidence="2">DH domain-containing protein</fullName>
    </recommendedName>
</protein>
<dbReference type="GO" id="GO:0005737">
    <property type="term" value="C:cytoplasm"/>
    <property type="evidence" value="ECO:0007669"/>
    <property type="project" value="TreeGrafter"/>
</dbReference>
<dbReference type="EMBL" id="ML213591">
    <property type="protein sequence ID" value="TFK43735.1"/>
    <property type="molecule type" value="Genomic_DNA"/>
</dbReference>
<dbReference type="PANTHER" id="PTHR45818:SF3">
    <property type="entry name" value="PROTEIN VAV"/>
    <property type="match status" value="1"/>
</dbReference>
<feature type="region of interest" description="Disordered" evidence="1">
    <location>
        <begin position="500"/>
        <end position="557"/>
    </location>
</feature>
<dbReference type="STRING" id="68775.A0A5C3MGE1"/>
<evidence type="ECO:0000313" key="3">
    <source>
        <dbReference type="EMBL" id="TFK43735.1"/>
    </source>
</evidence>
<feature type="compositionally biased region" description="Low complexity" evidence="1">
    <location>
        <begin position="997"/>
        <end position="1037"/>
    </location>
</feature>
<dbReference type="Gene3D" id="1.20.900.10">
    <property type="entry name" value="Dbl homology (DH) domain"/>
    <property type="match status" value="1"/>
</dbReference>
<dbReference type="PANTHER" id="PTHR45818">
    <property type="entry name" value="PROTEIN VAV"/>
    <property type="match status" value="1"/>
</dbReference>
<reference evidence="3 4" key="1">
    <citation type="journal article" date="2019" name="Nat. Ecol. Evol.">
        <title>Megaphylogeny resolves global patterns of mushroom evolution.</title>
        <authorList>
            <person name="Varga T."/>
            <person name="Krizsan K."/>
            <person name="Foldi C."/>
            <person name="Dima B."/>
            <person name="Sanchez-Garcia M."/>
            <person name="Sanchez-Ramirez S."/>
            <person name="Szollosi G.J."/>
            <person name="Szarkandi J.G."/>
            <person name="Papp V."/>
            <person name="Albert L."/>
            <person name="Andreopoulos W."/>
            <person name="Angelini C."/>
            <person name="Antonin V."/>
            <person name="Barry K.W."/>
            <person name="Bougher N.L."/>
            <person name="Buchanan P."/>
            <person name="Buyck B."/>
            <person name="Bense V."/>
            <person name="Catcheside P."/>
            <person name="Chovatia M."/>
            <person name="Cooper J."/>
            <person name="Damon W."/>
            <person name="Desjardin D."/>
            <person name="Finy P."/>
            <person name="Geml J."/>
            <person name="Haridas S."/>
            <person name="Hughes K."/>
            <person name="Justo A."/>
            <person name="Karasinski D."/>
            <person name="Kautmanova I."/>
            <person name="Kiss B."/>
            <person name="Kocsube S."/>
            <person name="Kotiranta H."/>
            <person name="LaButti K.M."/>
            <person name="Lechner B.E."/>
            <person name="Liimatainen K."/>
            <person name="Lipzen A."/>
            <person name="Lukacs Z."/>
            <person name="Mihaltcheva S."/>
            <person name="Morgado L.N."/>
            <person name="Niskanen T."/>
            <person name="Noordeloos M.E."/>
            <person name="Ohm R.A."/>
            <person name="Ortiz-Santana B."/>
            <person name="Ovrebo C."/>
            <person name="Racz N."/>
            <person name="Riley R."/>
            <person name="Savchenko A."/>
            <person name="Shiryaev A."/>
            <person name="Soop K."/>
            <person name="Spirin V."/>
            <person name="Szebenyi C."/>
            <person name="Tomsovsky M."/>
            <person name="Tulloss R.E."/>
            <person name="Uehling J."/>
            <person name="Grigoriev I.V."/>
            <person name="Vagvolgyi C."/>
            <person name="Papp T."/>
            <person name="Martin F.M."/>
            <person name="Miettinen O."/>
            <person name="Hibbett D.S."/>
            <person name="Nagy L.G."/>
        </authorList>
    </citation>
    <scope>NUCLEOTIDE SEQUENCE [LARGE SCALE GENOMIC DNA]</scope>
    <source>
        <strain evidence="3 4">CBS 166.37</strain>
    </source>
</reference>
<feature type="compositionally biased region" description="Pro residues" evidence="1">
    <location>
        <begin position="162"/>
        <end position="179"/>
    </location>
</feature>